<gene>
    <name evidence="2" type="ORF">GBZ48_21535</name>
</gene>
<keyword evidence="3" id="KW-1185">Reference proteome</keyword>
<dbReference type="Gene3D" id="1.10.30.50">
    <property type="match status" value="1"/>
</dbReference>
<dbReference type="RefSeq" id="WP_174472877.1">
    <property type="nucleotide sequence ID" value="NZ_JAGINN010000020.1"/>
</dbReference>
<dbReference type="EMBL" id="WHOS01000031">
    <property type="protein sequence ID" value="NUB01838.1"/>
    <property type="molecule type" value="Genomic_DNA"/>
</dbReference>
<accession>A0ABX2KJ78</accession>
<sequence>MPDVYASTDPEWFSHLASLVNRPARVAFWRPTYTVPTEISVGVPWFFKQRGAPFIVGYGRFVEHESTTPARLWTKFGSASGAPTQETLLAGISAARKGGATLDTGIGNVTLSDFTVFTPPLTLGELELPNLTGPYRYVPKGNRLLSYAEGTPVAPLPYKEPGPASRRELHGETFARNVGHVARIRQLYGGVCQISGEPILDGAAGDLTQVHHIDFLCDGGADDPSNMMALSPNWHAIAHAPGTTFDWTTLEFVVGMQRFGLALNRHLKPR</sequence>
<dbReference type="Proteomes" id="UP000605086">
    <property type="component" value="Unassembled WGS sequence"/>
</dbReference>
<evidence type="ECO:0000259" key="1">
    <source>
        <dbReference type="SMART" id="SM00507"/>
    </source>
</evidence>
<evidence type="ECO:0000313" key="3">
    <source>
        <dbReference type="Proteomes" id="UP000605086"/>
    </source>
</evidence>
<reference evidence="2 3" key="1">
    <citation type="submission" date="2019-10" db="EMBL/GenBank/DDBJ databases">
        <title>Genome sequence of Azospirillum melinis.</title>
        <authorList>
            <person name="Ambrosini A."/>
            <person name="Sant'Anna F.H."/>
            <person name="Cassan F.D."/>
            <person name="Souza E.M."/>
            <person name="Passaglia L.M.P."/>
        </authorList>
    </citation>
    <scope>NUCLEOTIDE SEQUENCE [LARGE SCALE GENOMIC DNA]</scope>
    <source>
        <strain evidence="2 3">TMCY0552</strain>
    </source>
</reference>
<protein>
    <recommendedName>
        <fullName evidence="1">HNH nuclease domain-containing protein</fullName>
    </recommendedName>
</protein>
<name>A0ABX2KJ78_9PROT</name>
<comment type="caution">
    <text evidence="2">The sequence shown here is derived from an EMBL/GenBank/DDBJ whole genome shotgun (WGS) entry which is preliminary data.</text>
</comment>
<dbReference type="SMART" id="SM00507">
    <property type="entry name" value="HNHc"/>
    <property type="match status" value="1"/>
</dbReference>
<feature type="domain" description="HNH nuclease" evidence="1">
    <location>
        <begin position="180"/>
        <end position="236"/>
    </location>
</feature>
<organism evidence="2 3">
    <name type="scientific">Azospirillum melinis</name>
    <dbReference type="NCBI Taxonomy" id="328839"/>
    <lineage>
        <taxon>Bacteria</taxon>
        <taxon>Pseudomonadati</taxon>
        <taxon>Pseudomonadota</taxon>
        <taxon>Alphaproteobacteria</taxon>
        <taxon>Rhodospirillales</taxon>
        <taxon>Azospirillaceae</taxon>
        <taxon>Azospirillum</taxon>
    </lineage>
</organism>
<proteinExistence type="predicted"/>
<dbReference type="InterPro" id="IPR003615">
    <property type="entry name" value="HNH_nuc"/>
</dbReference>
<evidence type="ECO:0000313" key="2">
    <source>
        <dbReference type="EMBL" id="NUB01838.1"/>
    </source>
</evidence>
<dbReference type="CDD" id="cd00085">
    <property type="entry name" value="HNHc"/>
    <property type="match status" value="1"/>
</dbReference>